<accession>A0A347THJ9</accession>
<evidence type="ECO:0000256" key="8">
    <source>
        <dbReference type="ARBA" id="ARBA00047481"/>
    </source>
</evidence>
<dbReference type="InterPro" id="IPR015421">
    <property type="entry name" value="PyrdxlP-dep_Trfase_major"/>
</dbReference>
<reference evidence="13" key="1">
    <citation type="submission" date="2017-09" db="EMBL/GenBank/DDBJ databases">
        <title>Arcobacter canalis sp. nov., a new species isolated from a water canal contaminated with urban sewage.</title>
        <authorList>
            <person name="Perez-Cataluna A."/>
            <person name="Salas-Masso N."/>
            <person name="Figueras M.J."/>
        </authorList>
    </citation>
    <scope>NUCLEOTIDE SEQUENCE [LARGE SCALE GENOMIC DNA]</scope>
    <source>
        <strain evidence="13">CECT 7727</strain>
    </source>
</reference>
<dbReference type="Gene3D" id="3.40.640.10">
    <property type="entry name" value="Type I PLP-dependent aspartate aminotransferase-like (Major domain)"/>
    <property type="match status" value="1"/>
</dbReference>
<keyword evidence="5 9" id="KW-0032">Aminotransferase</keyword>
<keyword evidence="7 9" id="KW-0663">Pyridoxal phosphate</keyword>
<comment type="subunit">
    <text evidence="4 9">Homodimer.</text>
</comment>
<gene>
    <name evidence="9 11" type="primary">hisC</name>
    <name evidence="11" type="ORF">AMRN_0307</name>
    <name evidence="12" type="ORF">CPH92_12340</name>
</gene>
<feature type="modified residue" description="N6-(pyridoxal phosphate)lysine" evidence="9">
    <location>
        <position position="226"/>
    </location>
</feature>
<organism evidence="11 14">
    <name type="scientific">Malaciobacter marinus</name>
    <dbReference type="NCBI Taxonomy" id="505249"/>
    <lineage>
        <taxon>Bacteria</taxon>
        <taxon>Pseudomonadati</taxon>
        <taxon>Campylobacterota</taxon>
        <taxon>Epsilonproteobacteria</taxon>
        <taxon>Campylobacterales</taxon>
        <taxon>Arcobacteraceae</taxon>
        <taxon>Malaciobacter</taxon>
    </lineage>
</organism>
<dbReference type="UniPathway" id="UPA00031">
    <property type="reaction ID" value="UER00012"/>
</dbReference>
<dbReference type="InterPro" id="IPR005861">
    <property type="entry name" value="HisP_aminotrans"/>
</dbReference>
<dbReference type="PROSITE" id="PS00599">
    <property type="entry name" value="AA_TRANSFER_CLASS_2"/>
    <property type="match status" value="1"/>
</dbReference>
<keyword evidence="9" id="KW-0368">Histidine biosynthesis</keyword>
<evidence type="ECO:0000313" key="13">
    <source>
        <dbReference type="Proteomes" id="UP000224740"/>
    </source>
</evidence>
<reference evidence="11 14" key="3">
    <citation type="submission" date="2018-08" db="EMBL/GenBank/DDBJ databases">
        <title>Complete genome of the Arcobacter marinus type strain JCM 15502.</title>
        <authorList>
            <person name="Miller W.G."/>
            <person name="Yee E."/>
            <person name="Huynh S."/>
            <person name="Parker C.T."/>
        </authorList>
    </citation>
    <scope>NUCLEOTIDE SEQUENCE [LARGE SCALE GENOMIC DNA]</scope>
    <source>
        <strain evidence="11 14">JCM 15502</strain>
    </source>
</reference>
<keyword evidence="6 9" id="KW-0808">Transferase</keyword>
<evidence type="ECO:0000256" key="6">
    <source>
        <dbReference type="ARBA" id="ARBA00022679"/>
    </source>
</evidence>
<reference evidence="12" key="2">
    <citation type="submission" date="2017-09" db="EMBL/GenBank/DDBJ databases">
        <authorList>
            <person name="Perez-Cataluna A."/>
            <person name="Figueras M.J."/>
            <person name="Salas-Masso N."/>
        </authorList>
    </citation>
    <scope>NUCLEOTIDE SEQUENCE</scope>
    <source>
        <strain evidence="12">CECT 7727</strain>
    </source>
</reference>
<evidence type="ECO:0000259" key="10">
    <source>
        <dbReference type="Pfam" id="PF00155"/>
    </source>
</evidence>
<name>A0A347THJ9_9BACT</name>
<comment type="cofactor">
    <cofactor evidence="1 9">
        <name>pyridoxal 5'-phosphate</name>
        <dbReference type="ChEBI" id="CHEBI:597326"/>
    </cofactor>
</comment>
<dbReference type="Proteomes" id="UP000224740">
    <property type="component" value="Unassembled WGS sequence"/>
</dbReference>
<dbReference type="PANTHER" id="PTHR43643:SF3">
    <property type="entry name" value="HISTIDINOL-PHOSPHATE AMINOTRANSFERASE"/>
    <property type="match status" value="1"/>
</dbReference>
<dbReference type="SUPFAM" id="SSF53383">
    <property type="entry name" value="PLP-dependent transferases"/>
    <property type="match status" value="1"/>
</dbReference>
<dbReference type="GO" id="GO:0000105">
    <property type="term" value="P:L-histidine biosynthetic process"/>
    <property type="evidence" value="ECO:0007669"/>
    <property type="project" value="UniProtKB-UniRule"/>
</dbReference>
<dbReference type="InterPro" id="IPR001917">
    <property type="entry name" value="Aminotrans_II_pyridoxalP_BS"/>
</dbReference>
<dbReference type="InterPro" id="IPR004839">
    <property type="entry name" value="Aminotransferase_I/II_large"/>
</dbReference>
<proteinExistence type="inferred from homology"/>
<dbReference type="InterPro" id="IPR015424">
    <property type="entry name" value="PyrdxlP-dep_Trfase"/>
</dbReference>
<dbReference type="GO" id="GO:0030170">
    <property type="term" value="F:pyridoxal phosphate binding"/>
    <property type="evidence" value="ECO:0007669"/>
    <property type="project" value="InterPro"/>
</dbReference>
<dbReference type="InterPro" id="IPR015422">
    <property type="entry name" value="PyrdxlP-dep_Trfase_small"/>
</dbReference>
<dbReference type="EMBL" id="CP032101">
    <property type="protein sequence ID" value="AXX86077.1"/>
    <property type="molecule type" value="Genomic_DNA"/>
</dbReference>
<keyword evidence="9" id="KW-0028">Amino-acid biosynthesis</keyword>
<evidence type="ECO:0000256" key="5">
    <source>
        <dbReference type="ARBA" id="ARBA00022576"/>
    </source>
</evidence>
<dbReference type="RefSeq" id="WP_099312268.1">
    <property type="nucleotide sequence ID" value="NZ_CP032101.1"/>
</dbReference>
<dbReference type="KEGG" id="amar:AMRN_0307"/>
<dbReference type="AlphaFoldDB" id="A0A347THJ9"/>
<keyword evidence="13" id="KW-1185">Reference proteome</keyword>
<evidence type="ECO:0000256" key="9">
    <source>
        <dbReference type="HAMAP-Rule" id="MF_01023"/>
    </source>
</evidence>
<evidence type="ECO:0000313" key="12">
    <source>
        <dbReference type="EMBL" id="PHO14338.1"/>
    </source>
</evidence>
<dbReference type="CDD" id="cd00609">
    <property type="entry name" value="AAT_like"/>
    <property type="match status" value="1"/>
</dbReference>
<feature type="domain" description="Aminotransferase class I/classII large" evidence="10">
    <location>
        <begin position="31"/>
        <end position="359"/>
    </location>
</feature>
<evidence type="ECO:0000256" key="2">
    <source>
        <dbReference type="ARBA" id="ARBA00005011"/>
    </source>
</evidence>
<protein>
    <recommendedName>
        <fullName evidence="9">Histidinol-phosphate aminotransferase</fullName>
        <ecNumber evidence="9">2.6.1.9</ecNumber>
    </recommendedName>
    <alternativeName>
        <fullName evidence="9">Imidazole acetol-phosphate transaminase</fullName>
    </alternativeName>
</protein>
<comment type="similarity">
    <text evidence="3 9">Belongs to the class-II pyridoxal-phosphate-dependent aminotransferase family. Histidinol-phosphate aminotransferase subfamily.</text>
</comment>
<evidence type="ECO:0000256" key="3">
    <source>
        <dbReference type="ARBA" id="ARBA00007970"/>
    </source>
</evidence>
<dbReference type="PANTHER" id="PTHR43643">
    <property type="entry name" value="HISTIDINOL-PHOSPHATE AMINOTRANSFERASE 2"/>
    <property type="match status" value="1"/>
</dbReference>
<sequence>MQFNKVLDDVKIYEAGKPIELVVREYGVDAKDIIKLASNENPYGTSPKVTKKVQEIAKNMFMYPDDSMFELKEALANKFKVESSNIIMGSGSDQILEFAIHAKCDKNSKLLMSNVTFAMYEIYGKQTGATIIRTEDDEHNLDQFRKLYKEHKPDMVFLCLPNNPLGECLDTKDVYEFLEEIDEKTLVVVDGAYHEYAAFKDEKKKIVVDELISKFPNVIYLGTFSKAYALGGMRVGYGIAKKEIIQNLYKLRPPFNITTLSLAAAVEALKDEEFVVDCIRKNFEQMKRYEEYAKTKGFSFIESYTNFIAIKFDKMYNSSEVAQNLLQEGIIVRDLTSYKVNAIRITIGSDEQNTKVLKVLDEVLKKLK</sequence>
<dbReference type="HAMAP" id="MF_01023">
    <property type="entry name" value="HisC_aminotrans_2"/>
    <property type="match status" value="1"/>
</dbReference>
<evidence type="ECO:0000256" key="7">
    <source>
        <dbReference type="ARBA" id="ARBA00022898"/>
    </source>
</evidence>
<dbReference type="Pfam" id="PF00155">
    <property type="entry name" value="Aminotran_1_2"/>
    <property type="match status" value="1"/>
</dbReference>
<evidence type="ECO:0000313" key="11">
    <source>
        <dbReference type="EMBL" id="AXX86077.1"/>
    </source>
</evidence>
<evidence type="ECO:0000313" key="14">
    <source>
        <dbReference type="Proteomes" id="UP000264693"/>
    </source>
</evidence>
<dbReference type="EC" id="2.6.1.9" evidence="9"/>
<dbReference type="Proteomes" id="UP000264693">
    <property type="component" value="Chromosome"/>
</dbReference>
<evidence type="ECO:0000256" key="1">
    <source>
        <dbReference type="ARBA" id="ARBA00001933"/>
    </source>
</evidence>
<dbReference type="GO" id="GO:0004400">
    <property type="term" value="F:histidinol-phosphate transaminase activity"/>
    <property type="evidence" value="ECO:0007669"/>
    <property type="project" value="UniProtKB-UniRule"/>
</dbReference>
<dbReference type="EMBL" id="NXAO01000060">
    <property type="protein sequence ID" value="PHO14338.1"/>
    <property type="molecule type" value="Genomic_DNA"/>
</dbReference>
<dbReference type="NCBIfam" id="TIGR01141">
    <property type="entry name" value="hisC"/>
    <property type="match status" value="1"/>
</dbReference>
<comment type="catalytic activity">
    <reaction evidence="8 9">
        <text>L-histidinol phosphate + 2-oxoglutarate = 3-(imidazol-4-yl)-2-oxopropyl phosphate + L-glutamate</text>
        <dbReference type="Rhea" id="RHEA:23744"/>
        <dbReference type="ChEBI" id="CHEBI:16810"/>
        <dbReference type="ChEBI" id="CHEBI:29985"/>
        <dbReference type="ChEBI" id="CHEBI:57766"/>
        <dbReference type="ChEBI" id="CHEBI:57980"/>
        <dbReference type="EC" id="2.6.1.9"/>
    </reaction>
</comment>
<dbReference type="Gene3D" id="3.90.1150.10">
    <property type="entry name" value="Aspartate Aminotransferase, domain 1"/>
    <property type="match status" value="1"/>
</dbReference>
<evidence type="ECO:0000256" key="4">
    <source>
        <dbReference type="ARBA" id="ARBA00011738"/>
    </source>
</evidence>
<comment type="pathway">
    <text evidence="2 9">Amino-acid biosynthesis; L-histidine biosynthesis; L-histidine from 5-phospho-alpha-D-ribose 1-diphosphate: step 7/9.</text>
</comment>
<dbReference type="InterPro" id="IPR050106">
    <property type="entry name" value="HistidinolP_aminotransfase"/>
</dbReference>